<protein>
    <submittedName>
        <fullName evidence="2">Uncharacterized protein</fullName>
    </submittedName>
</protein>
<dbReference type="AlphaFoldDB" id="A0AB38V085"/>
<dbReference type="EMBL" id="UPHL01000146">
    <property type="protein sequence ID" value="VAZ86221.1"/>
    <property type="molecule type" value="Genomic_DNA"/>
</dbReference>
<gene>
    <name evidence="2" type="ORF">LAUMK42_05064</name>
</gene>
<sequence>MPTHPTPAEPASTTPYREGYGAYGGYDRHSTTHGGGYGGGHGGYGGYDPYGGYDRHSAPYGRGSYAGTH</sequence>
<evidence type="ECO:0000256" key="1">
    <source>
        <dbReference type="SAM" id="MobiDB-lite"/>
    </source>
</evidence>
<dbReference type="Proteomes" id="UP000279331">
    <property type="component" value="Unassembled WGS sequence"/>
</dbReference>
<feature type="compositionally biased region" description="Gly residues" evidence="1">
    <location>
        <begin position="33"/>
        <end position="45"/>
    </location>
</feature>
<name>A0AB38V085_9MYCO</name>
<organism evidence="2 3">
    <name type="scientific">Mycobacterium persicum</name>
    <dbReference type="NCBI Taxonomy" id="1487726"/>
    <lineage>
        <taxon>Bacteria</taxon>
        <taxon>Bacillati</taxon>
        <taxon>Actinomycetota</taxon>
        <taxon>Actinomycetes</taxon>
        <taxon>Mycobacteriales</taxon>
        <taxon>Mycobacteriaceae</taxon>
        <taxon>Mycobacterium</taxon>
    </lineage>
</organism>
<proteinExistence type="predicted"/>
<evidence type="ECO:0000313" key="3">
    <source>
        <dbReference type="Proteomes" id="UP000279331"/>
    </source>
</evidence>
<comment type="caution">
    <text evidence="2">The sequence shown here is derived from an EMBL/GenBank/DDBJ whole genome shotgun (WGS) entry which is preliminary data.</text>
</comment>
<feature type="region of interest" description="Disordered" evidence="1">
    <location>
        <begin position="1"/>
        <end position="45"/>
    </location>
</feature>
<evidence type="ECO:0000313" key="2">
    <source>
        <dbReference type="EMBL" id="VAZ86221.1"/>
    </source>
</evidence>
<accession>A0AB38V085</accession>
<reference evidence="2 3" key="1">
    <citation type="submission" date="2018-09" db="EMBL/GenBank/DDBJ databases">
        <authorList>
            <person name="Tagini F."/>
        </authorList>
    </citation>
    <scope>NUCLEOTIDE SEQUENCE [LARGE SCALE GENOMIC DNA]</scope>
    <source>
        <strain evidence="2 3">MK42</strain>
    </source>
</reference>